<dbReference type="SUPFAM" id="SSF48464">
    <property type="entry name" value="ENTH/VHS domain"/>
    <property type="match status" value="1"/>
</dbReference>
<evidence type="ECO:0000313" key="8">
    <source>
        <dbReference type="RefSeq" id="XP_065644481.1"/>
    </source>
</evidence>
<sequence>MADKTKKFIKGHNVLKGKSSSKQVNKVNKVEKKRHEELEAAAVLDEYIADFQTSAAAGKAFVRAGIIDPNKSIAIEPKLAPEEESYDTSRLYKPKSKMAELAEEFKKSKEITEEYKTSKLDLSKKKTGEKRKSNLELFKEELERSQKERDIRRKLKKGDLSGISEEMLNALPPTFFKPKTTEDIDEMNYQYEGGSKDNGDPTTTNLFVSNLNPKMNEEQLCKIFGKYGPLASVKIMWPRTEDEKSRNRNCGFVAFMVRKDGEKCLADIEGKDVMDYEMKIGWGKCVPIPPMPIYIHPSHSTAVRPPKQSGLPFNCQLSYSLRKSGVEFDGNLENTVVKVVIPTERLVVSLINRVVEFVVREGPMFEAMIMNREISNPMFRFLFDNKSNEHIYYRWRVFSLLQGDTTHLWQQKCFRMFKGGSLWQPPLMNPFAPTNISGVTASASLASVSSANVHSLAKGDTSPTLAMKKNMLLEHLLSKSEAEDKPVEKKVLSDRQRDNLEDLLRTVSTNRSKIGELMLWAIDHAEYSDEIVECICESLSILETPLSTKVARLFVVSDILHNSSAKVRNASSFRKAFQGELLVVMENMHKALTTCSTKSQAEKFRKQVLSCLAAWQDWSIYPPGFLINLQNVFVGISTAESVKKEESQLHNNALKTNDVVDDDLDGEPLPDDIDGVPLSKGDQDIDGIAVDDIDGLPLTKEGGSRWENDAGNTTQWGKDDPLSSSRWARVDNEDDAKPATNSNKWEKVEGVKLGKSHSEEDFENKTTINQGDNSISKRSVTPTLDNDEERRKFLRDVEVKVMRFVDKLEQRGGNRSGLNIQKEAAKFRKQLITEYEESLSREQKRNRKREQRSISPESSESRKRKRRKSSSSGTSDSESTGSENLDASRNGRRLSRSRSPRLSPSRKRSFSRSPRPRSPIFSDRSKSPSSRSLSRRSSSFSESPQRRNTNRSVSPRSRGRSPTSKFDRSSSPQNYSPKRIASAVTKSAKKKKTKKKR</sequence>
<feature type="compositionally biased region" description="Low complexity" evidence="3">
    <location>
        <begin position="870"/>
        <end position="883"/>
    </location>
</feature>
<dbReference type="InterPro" id="IPR035979">
    <property type="entry name" value="RBD_domain_sf"/>
</dbReference>
<dbReference type="Proteomes" id="UP001652625">
    <property type="component" value="Chromosome 01"/>
</dbReference>
<feature type="compositionally biased region" description="Basic residues" evidence="3">
    <location>
        <begin position="890"/>
        <end position="910"/>
    </location>
</feature>
<dbReference type="InterPro" id="IPR000504">
    <property type="entry name" value="RRM_dom"/>
</dbReference>
<dbReference type="SMART" id="SM01115">
    <property type="entry name" value="cwf21"/>
    <property type="match status" value="1"/>
</dbReference>
<dbReference type="Pfam" id="PF08312">
    <property type="entry name" value="cwf21"/>
    <property type="match status" value="1"/>
</dbReference>
<dbReference type="RefSeq" id="XP_065644481.1">
    <property type="nucleotide sequence ID" value="XM_065788409.1"/>
</dbReference>
<dbReference type="PANTHER" id="PTHR23140:SF0">
    <property type="entry name" value="U2 SNRNP-ASSOCIATED SURP MOTIF-CONTAINING PROTEIN"/>
    <property type="match status" value="1"/>
</dbReference>
<reference evidence="7" key="1">
    <citation type="submission" date="2025-05" db="UniProtKB">
        <authorList>
            <consortium name="RefSeq"/>
        </authorList>
    </citation>
    <scope>NUCLEOTIDE SEQUENCE [LARGE SCALE GENOMIC DNA]</scope>
</reference>
<dbReference type="SMART" id="SM00648">
    <property type="entry name" value="SWAP"/>
    <property type="match status" value="1"/>
</dbReference>
<reference evidence="8" key="2">
    <citation type="submission" date="2025-08" db="UniProtKB">
        <authorList>
            <consortium name="RefSeq"/>
        </authorList>
    </citation>
    <scope>IDENTIFICATION</scope>
</reference>
<accession>A0ABM4B6J4</accession>
<feature type="compositionally biased region" description="Low complexity" evidence="3">
    <location>
        <begin position="918"/>
        <end position="964"/>
    </location>
</feature>
<dbReference type="InterPro" id="IPR000061">
    <property type="entry name" value="Surp"/>
</dbReference>
<keyword evidence="7" id="KW-1185">Reference proteome</keyword>
<protein>
    <submittedName>
        <fullName evidence="8">U2 snRNP-associated SURP motif-containing protein isoform X2</fullName>
    </submittedName>
</protein>
<feature type="region of interest" description="Disordered" evidence="3">
    <location>
        <begin position="837"/>
        <end position="997"/>
    </location>
</feature>
<evidence type="ECO:0000256" key="1">
    <source>
        <dbReference type="ARBA" id="ARBA00022884"/>
    </source>
</evidence>
<dbReference type="Gene3D" id="1.25.40.90">
    <property type="match status" value="1"/>
</dbReference>
<dbReference type="SMART" id="SM00582">
    <property type="entry name" value="RPR"/>
    <property type="match status" value="1"/>
</dbReference>
<dbReference type="PANTHER" id="PTHR23140">
    <property type="entry name" value="RNA PROCESSING PROTEIN LD23810P"/>
    <property type="match status" value="1"/>
</dbReference>
<dbReference type="SUPFAM" id="SSF109905">
    <property type="entry name" value="Surp module (SWAP domain)"/>
    <property type="match status" value="1"/>
</dbReference>
<dbReference type="InterPro" id="IPR008942">
    <property type="entry name" value="ENTH_VHS"/>
</dbReference>
<dbReference type="CDD" id="cd21370">
    <property type="entry name" value="cwf21_SR140"/>
    <property type="match status" value="1"/>
</dbReference>
<evidence type="ECO:0000256" key="3">
    <source>
        <dbReference type="SAM" id="MobiDB-lite"/>
    </source>
</evidence>
<feature type="compositionally biased region" description="Polar residues" evidence="3">
    <location>
        <begin position="765"/>
        <end position="783"/>
    </location>
</feature>
<dbReference type="InterPro" id="IPR035967">
    <property type="entry name" value="SWAP/Surp_sf"/>
</dbReference>
<feature type="region of interest" description="Disordered" evidence="3">
    <location>
        <begin position="699"/>
        <end position="726"/>
    </location>
</feature>
<feature type="compositionally biased region" description="Basic residues" evidence="3">
    <location>
        <begin position="987"/>
        <end position="997"/>
    </location>
</feature>
<dbReference type="PROSITE" id="PS50102">
    <property type="entry name" value="RRM"/>
    <property type="match status" value="1"/>
</dbReference>
<dbReference type="InterPro" id="IPR013170">
    <property type="entry name" value="mRNA_splic_Cwf21_dom"/>
</dbReference>
<evidence type="ECO:0000259" key="4">
    <source>
        <dbReference type="PROSITE" id="PS50102"/>
    </source>
</evidence>
<dbReference type="Pfam" id="PF04818">
    <property type="entry name" value="CID"/>
    <property type="match status" value="1"/>
</dbReference>
<proteinExistence type="predicted"/>
<dbReference type="SUPFAM" id="SSF54928">
    <property type="entry name" value="RNA-binding domain, RBD"/>
    <property type="match status" value="1"/>
</dbReference>
<dbReference type="Gene3D" id="1.10.10.790">
    <property type="entry name" value="Surp module"/>
    <property type="match status" value="1"/>
</dbReference>
<dbReference type="PROSITE" id="PS50128">
    <property type="entry name" value="SURP"/>
    <property type="match status" value="1"/>
</dbReference>
<feature type="region of interest" description="Disordered" evidence="3">
    <location>
        <begin position="755"/>
        <end position="783"/>
    </location>
</feature>
<dbReference type="InterPro" id="IPR051485">
    <property type="entry name" value="SR-CTD_assoc_factor"/>
</dbReference>
<evidence type="ECO:0000256" key="2">
    <source>
        <dbReference type="PROSITE-ProRule" id="PRU00176"/>
    </source>
</evidence>
<dbReference type="InterPro" id="IPR035009">
    <property type="entry name" value="SR140_RRM"/>
</dbReference>
<feature type="domain" description="SURP motif" evidence="5">
    <location>
        <begin position="350"/>
        <end position="393"/>
    </location>
</feature>
<dbReference type="SMART" id="SM00360">
    <property type="entry name" value="RRM"/>
    <property type="match status" value="1"/>
</dbReference>
<dbReference type="InterPro" id="IPR006569">
    <property type="entry name" value="CID_dom"/>
</dbReference>
<dbReference type="PROSITE" id="PS51391">
    <property type="entry name" value="CID"/>
    <property type="match status" value="1"/>
</dbReference>
<name>A0ABM4B6J4_HYDVU</name>
<evidence type="ECO:0000259" key="5">
    <source>
        <dbReference type="PROSITE" id="PS50128"/>
    </source>
</evidence>
<dbReference type="CDD" id="cd12223">
    <property type="entry name" value="RRM_SR140"/>
    <property type="match status" value="1"/>
</dbReference>
<dbReference type="Pfam" id="PF00076">
    <property type="entry name" value="RRM_1"/>
    <property type="match status" value="1"/>
</dbReference>
<dbReference type="InterPro" id="IPR012677">
    <property type="entry name" value="Nucleotide-bd_a/b_plait_sf"/>
</dbReference>
<dbReference type="InterPro" id="IPR047488">
    <property type="entry name" value="SR140_cwf21"/>
</dbReference>
<dbReference type="Pfam" id="PF01805">
    <property type="entry name" value="Surp"/>
    <property type="match status" value="1"/>
</dbReference>
<organism evidence="7 8">
    <name type="scientific">Hydra vulgaris</name>
    <name type="common">Hydra</name>
    <name type="synonym">Hydra attenuata</name>
    <dbReference type="NCBI Taxonomy" id="6087"/>
    <lineage>
        <taxon>Eukaryota</taxon>
        <taxon>Metazoa</taxon>
        <taxon>Cnidaria</taxon>
        <taxon>Hydrozoa</taxon>
        <taxon>Hydroidolina</taxon>
        <taxon>Anthoathecata</taxon>
        <taxon>Aplanulata</taxon>
        <taxon>Hydridae</taxon>
        <taxon>Hydra</taxon>
    </lineage>
</organism>
<dbReference type="Gene3D" id="6.10.140.420">
    <property type="match status" value="1"/>
</dbReference>
<dbReference type="Gene3D" id="3.30.70.330">
    <property type="match status" value="1"/>
</dbReference>
<evidence type="ECO:0000313" key="7">
    <source>
        <dbReference type="Proteomes" id="UP001652625"/>
    </source>
</evidence>
<gene>
    <name evidence="8" type="primary">LOC100200122</name>
</gene>
<feature type="compositionally biased region" description="Polar residues" evidence="3">
    <location>
        <begin position="710"/>
        <end position="726"/>
    </location>
</feature>
<feature type="domain" description="CID" evidence="6">
    <location>
        <begin position="492"/>
        <end position="637"/>
    </location>
</feature>
<feature type="domain" description="RRM" evidence="4">
    <location>
        <begin position="204"/>
        <end position="285"/>
    </location>
</feature>
<dbReference type="GeneID" id="100200122"/>
<evidence type="ECO:0000259" key="6">
    <source>
        <dbReference type="PROSITE" id="PS51391"/>
    </source>
</evidence>
<keyword evidence="1 2" id="KW-0694">RNA-binding</keyword>